<dbReference type="Proteomes" id="UP000461768">
    <property type="component" value="Unassembled WGS sequence"/>
</dbReference>
<proteinExistence type="inferred from homology"/>
<dbReference type="OrthoDB" id="9813552at2"/>
<reference evidence="8 9" key="2">
    <citation type="submission" date="2020-02" db="EMBL/GenBank/DDBJ databases">
        <title>Candidatus Galacturonibacter soehngenii shows hetero-acetogenic catabolism of galacturonic acid but lacks a canonical carbon monoxide dehydrogenase/acetyl-CoA synthase complex.</title>
        <authorList>
            <person name="Diender M."/>
            <person name="Stouten G.R."/>
            <person name="Petersen J.F."/>
            <person name="Nielsen P.H."/>
            <person name="Dueholm M.S."/>
            <person name="Pronk J.T."/>
            <person name="Van Loosdrecht M.C.M."/>
        </authorList>
    </citation>
    <scope>NUCLEOTIDE SEQUENCE [LARGE SCALE GENOMIC DNA]</scope>
    <source>
        <strain evidence="8">GalUA</strain>
    </source>
</reference>
<dbReference type="AlphaFoldDB" id="A0A7V7QP03"/>
<evidence type="ECO:0000256" key="3">
    <source>
        <dbReference type="ARBA" id="ARBA00023015"/>
    </source>
</evidence>
<feature type="domain" description="PRD" evidence="7">
    <location>
        <begin position="65"/>
        <end position="169"/>
    </location>
</feature>
<dbReference type="Pfam" id="PF00874">
    <property type="entry name" value="PRD"/>
    <property type="match status" value="2"/>
</dbReference>
<reference evidence="8 9" key="1">
    <citation type="submission" date="2019-09" db="EMBL/GenBank/DDBJ databases">
        <authorList>
            <person name="Valk L.C."/>
        </authorList>
    </citation>
    <scope>NUCLEOTIDE SEQUENCE [LARGE SCALE GENOMIC DNA]</scope>
    <source>
        <strain evidence="8">GalUA</strain>
    </source>
</reference>
<evidence type="ECO:0000256" key="1">
    <source>
        <dbReference type="ARBA" id="ARBA00022737"/>
    </source>
</evidence>
<sequence>MKIEKIINNNIISSFDEKNREIIVMGRGLGFGRKQGEIIDDAKIEKIFRMDSEVESERLQSVLADIPIEHIQITDEIITYAKTIITKKLNKNIYITLTDHINFAIERFKQGVNFNNALIWEIKKFYGPEYEVGKMALNIIKERLGYELPSDEAASIAMHFVNAEFGTEMPNTIDITKLIQNVLKIIKYNYQMELDEDSLNYERFITHLKFFAQRVITNRANAGHDEEFHYMIKNQYNSDYKCAEKIRKYIETEFNIQVPEEELIYLTVHLKRITSSN</sequence>
<dbReference type="PANTHER" id="PTHR30185">
    <property type="entry name" value="CRYPTIC BETA-GLUCOSIDE BGL OPERON ANTITERMINATOR"/>
    <property type="match status" value="1"/>
</dbReference>
<keyword evidence="2" id="KW-0694">RNA-binding</keyword>
<dbReference type="Gene3D" id="1.10.1790.10">
    <property type="entry name" value="PRD domain"/>
    <property type="match status" value="1"/>
</dbReference>
<dbReference type="Pfam" id="PF03123">
    <property type="entry name" value="CAT_RBD"/>
    <property type="match status" value="1"/>
</dbReference>
<evidence type="ECO:0000259" key="7">
    <source>
        <dbReference type="PROSITE" id="PS51372"/>
    </source>
</evidence>
<comment type="similarity">
    <text evidence="6">Belongs to the transcriptional antiterminator BglG family.</text>
</comment>
<dbReference type="RefSeq" id="WP_151140735.1">
    <property type="nucleotide sequence ID" value="NZ_WAGX01000002.1"/>
</dbReference>
<name>A0A7V7QP03_9FIRM</name>
<evidence type="ECO:0000256" key="6">
    <source>
        <dbReference type="ARBA" id="ARBA00038510"/>
    </source>
</evidence>
<dbReference type="PROSITE" id="PS00654">
    <property type="entry name" value="PRD_1"/>
    <property type="match status" value="1"/>
</dbReference>
<dbReference type="EMBL" id="WAGX01000002">
    <property type="protein sequence ID" value="KAB1441039.1"/>
    <property type="molecule type" value="Genomic_DNA"/>
</dbReference>
<evidence type="ECO:0000313" key="8">
    <source>
        <dbReference type="EMBL" id="KAB1441039.1"/>
    </source>
</evidence>
<evidence type="ECO:0000256" key="4">
    <source>
        <dbReference type="ARBA" id="ARBA00023159"/>
    </source>
</evidence>
<keyword evidence="1" id="KW-0677">Repeat</keyword>
<dbReference type="Gene3D" id="2.30.24.10">
    <property type="entry name" value="CAT RNA-binding domain"/>
    <property type="match status" value="1"/>
</dbReference>
<evidence type="ECO:0000256" key="5">
    <source>
        <dbReference type="ARBA" id="ARBA00023163"/>
    </source>
</evidence>
<organism evidence="8 9">
    <name type="scientific">Candidatus Galacturonatibacter soehngenii</name>
    <dbReference type="NCBI Taxonomy" id="2307010"/>
    <lineage>
        <taxon>Bacteria</taxon>
        <taxon>Bacillati</taxon>
        <taxon>Bacillota</taxon>
        <taxon>Clostridia</taxon>
        <taxon>Lachnospirales</taxon>
        <taxon>Lachnospiraceae</taxon>
        <taxon>Candidatus Galacturonatibacter</taxon>
    </lineage>
</organism>
<dbReference type="Gene3D" id="1.20.890.100">
    <property type="match status" value="1"/>
</dbReference>
<dbReference type="InterPro" id="IPR011608">
    <property type="entry name" value="PRD"/>
</dbReference>
<keyword evidence="4" id="KW-0010">Activator</keyword>
<comment type="caution">
    <text evidence="8">The sequence shown here is derived from an EMBL/GenBank/DDBJ whole genome shotgun (WGS) entry which is preliminary data.</text>
</comment>
<dbReference type="PANTHER" id="PTHR30185:SF15">
    <property type="entry name" value="CRYPTIC BETA-GLUCOSIDE BGL OPERON ANTITERMINATOR"/>
    <property type="match status" value="1"/>
</dbReference>
<dbReference type="SMART" id="SM01061">
    <property type="entry name" value="CAT_RBD"/>
    <property type="match status" value="1"/>
</dbReference>
<accession>A0A7V7QP03</accession>
<dbReference type="GO" id="GO:0045893">
    <property type="term" value="P:positive regulation of DNA-templated transcription"/>
    <property type="evidence" value="ECO:0007669"/>
    <property type="project" value="InterPro"/>
</dbReference>
<dbReference type="InterPro" id="IPR050661">
    <property type="entry name" value="BglG_antiterminators"/>
</dbReference>
<dbReference type="InterPro" id="IPR036650">
    <property type="entry name" value="CAT_RNA-bd_dom_sf"/>
</dbReference>
<evidence type="ECO:0000313" key="9">
    <source>
        <dbReference type="Proteomes" id="UP000461768"/>
    </source>
</evidence>
<gene>
    <name evidence="8" type="ORF">F7O84_00715</name>
</gene>
<dbReference type="InterPro" id="IPR036634">
    <property type="entry name" value="PRD_sf"/>
</dbReference>
<dbReference type="NCBIfam" id="NF046042">
    <property type="entry name" value="LicT"/>
    <property type="match status" value="1"/>
</dbReference>
<evidence type="ECO:0000256" key="2">
    <source>
        <dbReference type="ARBA" id="ARBA00022884"/>
    </source>
</evidence>
<protein>
    <submittedName>
        <fullName evidence="8">PRD domain-containing protein</fullName>
    </submittedName>
</protein>
<dbReference type="Gene3D" id="1.20.58.1950">
    <property type="match status" value="1"/>
</dbReference>
<dbReference type="GO" id="GO:0003723">
    <property type="term" value="F:RNA binding"/>
    <property type="evidence" value="ECO:0007669"/>
    <property type="project" value="UniProtKB-KW"/>
</dbReference>
<keyword evidence="5" id="KW-0804">Transcription</keyword>
<dbReference type="SUPFAM" id="SSF63520">
    <property type="entry name" value="PTS-regulatory domain, PRD"/>
    <property type="match status" value="2"/>
</dbReference>
<keyword evidence="3" id="KW-0805">Transcription regulation</keyword>
<keyword evidence="9" id="KW-1185">Reference proteome</keyword>
<dbReference type="PROSITE" id="PS51372">
    <property type="entry name" value="PRD_2"/>
    <property type="match status" value="2"/>
</dbReference>
<dbReference type="InterPro" id="IPR004341">
    <property type="entry name" value="CAT_RNA-bd_dom"/>
</dbReference>
<feature type="domain" description="PRD" evidence="7">
    <location>
        <begin position="170"/>
        <end position="277"/>
    </location>
</feature>
<dbReference type="SUPFAM" id="SSF50151">
    <property type="entry name" value="SacY-like RNA-binding domain"/>
    <property type="match status" value="1"/>
</dbReference>
<dbReference type="InterPro" id="IPR001550">
    <property type="entry name" value="Transcrpt_antitermin_CS"/>
</dbReference>